<dbReference type="InterPro" id="IPR024973">
    <property type="entry name" value="ESPR"/>
</dbReference>
<feature type="domain" description="Trimeric autotransporter adhesin YadA-like head" evidence="13">
    <location>
        <begin position="670"/>
        <end position="696"/>
    </location>
</feature>
<feature type="domain" description="Trimeric autotransporter adhesin YadA-like stalk" evidence="14">
    <location>
        <begin position="1118"/>
        <end position="1143"/>
    </location>
</feature>
<feature type="compositionally biased region" description="Low complexity" evidence="11">
    <location>
        <begin position="1300"/>
        <end position="1317"/>
    </location>
</feature>
<feature type="domain" description="Trimeric autotransporter adhesin YadA-like head" evidence="13">
    <location>
        <begin position="1305"/>
        <end position="1331"/>
    </location>
</feature>
<dbReference type="InterPro" id="IPR005594">
    <property type="entry name" value="YadA_C"/>
</dbReference>
<dbReference type="CDD" id="cd12820">
    <property type="entry name" value="LbR_YadA-like"/>
    <property type="match status" value="2"/>
</dbReference>
<comment type="caution">
    <text evidence="16">The sequence shown here is derived from an EMBL/GenBank/DDBJ whole genome shotgun (WGS) entry which is preliminary data.</text>
</comment>
<feature type="domain" description="Trimeric autotransporter adhesin YadA-like head" evidence="13">
    <location>
        <begin position="1499"/>
        <end position="1525"/>
    </location>
</feature>
<accession>A0ABN1CJ88</accession>
<evidence type="ECO:0000256" key="7">
    <source>
        <dbReference type="ARBA" id="ARBA00022729"/>
    </source>
</evidence>
<feature type="domain" description="Trimeric autotransporter adhesin YadA-like stalk" evidence="14">
    <location>
        <begin position="1363"/>
        <end position="1391"/>
    </location>
</feature>
<dbReference type="InterPro" id="IPR008635">
    <property type="entry name" value="Coiled_stalk_dom"/>
</dbReference>
<feature type="domain" description="Trimeric autotransporter adhesin YadA-like stalk" evidence="14">
    <location>
        <begin position="1571"/>
        <end position="1605"/>
    </location>
</feature>
<dbReference type="Pfam" id="PF13018">
    <property type="entry name" value="ESPR"/>
    <property type="match status" value="1"/>
</dbReference>
<feature type="domain" description="ESPR" evidence="15">
    <location>
        <begin position="23"/>
        <end position="64"/>
    </location>
</feature>
<protein>
    <recommendedName>
        <fullName evidence="18">Autotransporter adhesin</fullName>
    </recommendedName>
</protein>
<evidence type="ECO:0000259" key="13">
    <source>
        <dbReference type="Pfam" id="PF05658"/>
    </source>
</evidence>
<dbReference type="Pfam" id="PF03895">
    <property type="entry name" value="YadA_anchor"/>
    <property type="match status" value="1"/>
</dbReference>
<dbReference type="Proteomes" id="UP001501706">
    <property type="component" value="Unassembled WGS sequence"/>
</dbReference>
<evidence type="ECO:0008006" key="18">
    <source>
        <dbReference type="Google" id="ProtNLM"/>
    </source>
</evidence>
<keyword evidence="5" id="KW-1134">Transmembrane beta strand</keyword>
<feature type="domain" description="Trimeric autotransporter adhesin YadA-like head" evidence="13">
    <location>
        <begin position="1469"/>
        <end position="1495"/>
    </location>
</feature>
<dbReference type="SUPFAM" id="SSF54523">
    <property type="entry name" value="Pili subunits"/>
    <property type="match status" value="1"/>
</dbReference>
<feature type="domain" description="Trimeric autotransporter adhesin YadA-like C-terminal membrane anchor" evidence="12">
    <location>
        <begin position="1629"/>
        <end position="1689"/>
    </location>
</feature>
<keyword evidence="10" id="KW-0998">Cell outer membrane</keyword>
<feature type="domain" description="Trimeric autotransporter adhesin YadA-like stalk" evidence="14">
    <location>
        <begin position="1173"/>
        <end position="1202"/>
    </location>
</feature>
<keyword evidence="17" id="KW-1185">Reference proteome</keyword>
<comment type="similarity">
    <text evidence="3">Belongs to the autotransporter-2 (AT-2) (TC 1.B.40) family.</text>
</comment>
<feature type="domain" description="Trimeric autotransporter adhesin YadA-like head" evidence="13">
    <location>
        <begin position="1333"/>
        <end position="1357"/>
    </location>
</feature>
<feature type="domain" description="Trimeric autotransporter adhesin YadA-like stalk" evidence="14">
    <location>
        <begin position="559"/>
        <end position="587"/>
    </location>
</feature>
<evidence type="ECO:0000256" key="2">
    <source>
        <dbReference type="ARBA" id="ARBA00004442"/>
    </source>
</evidence>
<keyword evidence="7" id="KW-0732">Signal</keyword>
<feature type="domain" description="Trimeric autotransporter adhesin YadA-like stalk" evidence="14">
    <location>
        <begin position="799"/>
        <end position="841"/>
    </location>
</feature>
<feature type="domain" description="Trimeric autotransporter adhesin YadA-like head" evidence="13">
    <location>
        <begin position="1043"/>
        <end position="1069"/>
    </location>
</feature>
<feature type="domain" description="Trimeric autotransporter adhesin YadA-like head" evidence="13">
    <location>
        <begin position="870"/>
        <end position="896"/>
    </location>
</feature>
<feature type="domain" description="Trimeric autotransporter adhesin YadA-like stalk" evidence="14">
    <location>
        <begin position="745"/>
        <end position="772"/>
    </location>
</feature>
<evidence type="ECO:0000256" key="9">
    <source>
        <dbReference type="ARBA" id="ARBA00023136"/>
    </source>
</evidence>
<evidence type="ECO:0000256" key="1">
    <source>
        <dbReference type="ARBA" id="ARBA00004241"/>
    </source>
</evidence>
<comment type="subcellular location">
    <subcellularLocation>
        <location evidence="2">Cell outer membrane</location>
    </subcellularLocation>
    <subcellularLocation>
        <location evidence="1">Cell surface</location>
    </subcellularLocation>
</comment>
<evidence type="ECO:0000259" key="12">
    <source>
        <dbReference type="Pfam" id="PF03895"/>
    </source>
</evidence>
<dbReference type="InterPro" id="IPR045584">
    <property type="entry name" value="Pilin-like"/>
</dbReference>
<gene>
    <name evidence="16" type="ORF">GCM10009097_42260</name>
</gene>
<evidence type="ECO:0000313" key="16">
    <source>
        <dbReference type="EMBL" id="GAA0520274.1"/>
    </source>
</evidence>
<dbReference type="Gene3D" id="1.20.5.170">
    <property type="match status" value="4"/>
</dbReference>
<feature type="domain" description="Trimeric autotransporter adhesin YadA-like stalk" evidence="14">
    <location>
        <begin position="931"/>
        <end position="957"/>
    </location>
</feature>
<evidence type="ECO:0000259" key="14">
    <source>
        <dbReference type="Pfam" id="PF05662"/>
    </source>
</evidence>
<feature type="domain" description="Trimeric autotransporter adhesin YadA-like head" evidence="13">
    <location>
        <begin position="1441"/>
        <end position="1467"/>
    </location>
</feature>
<dbReference type="InterPro" id="IPR008640">
    <property type="entry name" value="Adhesin_Head_dom"/>
</dbReference>
<evidence type="ECO:0000256" key="5">
    <source>
        <dbReference type="ARBA" id="ARBA00022452"/>
    </source>
</evidence>
<keyword evidence="6" id="KW-0812">Transmembrane</keyword>
<organism evidence="16 17">
    <name type="scientific">Pigmentiphaga daeguensis</name>
    <dbReference type="NCBI Taxonomy" id="414049"/>
    <lineage>
        <taxon>Bacteria</taxon>
        <taxon>Pseudomonadati</taxon>
        <taxon>Pseudomonadota</taxon>
        <taxon>Betaproteobacteria</taxon>
        <taxon>Burkholderiales</taxon>
        <taxon>Alcaligenaceae</taxon>
        <taxon>Pigmentiphaga</taxon>
    </lineage>
</organism>
<dbReference type="InterPro" id="IPR011049">
    <property type="entry name" value="Serralysin-like_metalloprot_C"/>
</dbReference>
<feature type="domain" description="Trimeric autotransporter adhesin YadA-like stalk" evidence="14">
    <location>
        <begin position="613"/>
        <end position="654"/>
    </location>
</feature>
<dbReference type="SUPFAM" id="SSF101967">
    <property type="entry name" value="Adhesin YadA, collagen-binding domain"/>
    <property type="match status" value="7"/>
</dbReference>
<evidence type="ECO:0000313" key="17">
    <source>
        <dbReference type="Proteomes" id="UP001501706"/>
    </source>
</evidence>
<keyword evidence="9" id="KW-0472">Membrane</keyword>
<feature type="domain" description="Trimeric autotransporter adhesin YadA-like head" evidence="13">
    <location>
        <begin position="1251"/>
        <end position="1273"/>
    </location>
</feature>
<dbReference type="Gene3D" id="6.10.250.2120">
    <property type="match status" value="1"/>
</dbReference>
<evidence type="ECO:0000256" key="11">
    <source>
        <dbReference type="SAM" id="MobiDB-lite"/>
    </source>
</evidence>
<dbReference type="Gene3D" id="2.150.10.10">
    <property type="entry name" value="Serralysin-like metalloprotease, C-terminal"/>
    <property type="match status" value="7"/>
</dbReference>
<dbReference type="Gene3D" id="3.30.1300.30">
    <property type="entry name" value="GSPII I/J protein-like"/>
    <property type="match status" value="1"/>
</dbReference>
<feature type="domain" description="Trimeric autotransporter adhesin YadA-like head" evidence="13">
    <location>
        <begin position="1277"/>
        <end position="1303"/>
    </location>
</feature>
<evidence type="ECO:0000256" key="8">
    <source>
        <dbReference type="ARBA" id="ARBA00022927"/>
    </source>
</evidence>
<keyword evidence="8" id="KW-0653">Protein transport</keyword>
<dbReference type="EMBL" id="BAAAEN010000019">
    <property type="protein sequence ID" value="GAA0520274.1"/>
    <property type="molecule type" value="Genomic_DNA"/>
</dbReference>
<sequence>MVDSPSGGSRLCWDTYPWGLKLNKTYRTVWSQRLGCWVAVAETARARGKGGASKAGALAVALMAGTWAAPAAADGMHGVPGLSNTRLTDGAAVGVMSQLLQATTNAAPSVAPVASAVQQGVSQTAAALAGIGAPILPPASALQQVPIAEAVPSLPVVGEVLAATPVPAAVQAIAAAPAAVTKKVGSALPGKAGKAVESVPAKLAEVLASAPVDKSRNAAVPADDAVASAASLGSVATLSNSVPASPMSPLSGNGTLGILPTGGSLFPSSSNRQTMAVAASSGSEPPPLNPPAPTGLVIGTAGLLGGVGQGLQPLTMSLFGQKEAWMRSGALSVNRENINARFSVVNVLGIPILDLAPVTGTLQGTLGGPLPEQKLTLLGGVTSGNYITNINSGLTYNNGLLLPGTQPPSWVDRNNCLNVLGLAGATCWDIPAAQNNQVLIGDGASANGSQEVVIGTNAKHILPNEDAGTIFTDPNMPGVPDTNYAARKGHSVLIGDSTYGNANGQTIVGASASSTVAGGVALGFQSVSDREGGGREVFSNVAVPVRGAVSVGSAGNERQIINVAGGTADTDAVNVRQLKAVADQIDGIDANSVKYDDATRGKVTLAGAGGTVVTNVKAGEVSATSTDAVNGSQLNETNTNVTNVDNRVTNIDNGGTKYFKANSTLAAASATGTDSVAAGGASVASAANAVALGNGANASMANSIALGAGSTTTVGAQSDYAAFALTARQSSAGEVSVGSAGATRRITNVSAGSADTDATNVAQLKAVDGRISEVDKLAMKYDDDTKTKATLGGAGGTLVTNVKAGDVSATSTDAVNGSQLHETNTNVTNVDNRVTNIDNNGTKYFKANSTLAAASATGTDSVSAGGASVASAANAVALGNGANASMANSVALGAGSTTAVGAQSDYAAYALTARQSSAGEVSVGSAGATRRITNVSAGSADSDAANVAQLKAVDGRIGEVDKLAVKYDDDTKTRITLNAGGTGTVVTNVKAGEVSATSTDAVNGSQLNETNTNVTNVDNRVTNIDNNGTKYFKANSTLAAASASGTDSVAAGGASVASAANAVALGNGANASMANSVALGAGSTTTVGAQSDYVAYALTARQSSAGEVSVGSAGATRRITNVSAGSADTDAANIAQLKAVDGRIGEMDKLAVKYDDDTKSKITLNAGGTSTVISNVGRGAVTSSSTDAINGSQLWGWTQDETNIMSNLSLYKRINDIDSDTKYFKANSTLAGAQATGTNSVAAGPAAVSGGANSVAMGNGATTSADNSVAVGGASAASGTASTAVGSGATATGAQATAMGSGATASGANSTAMGTGSKATGESSTAIGANADASAKNSVALGAGSVADRDNTVSVGAAGKERQITNVARGTQDTDAVNYAQLKEVSGDITNIQEGKDGMFQIENSLARAKPKPTGKDSVAGGAGAMAEGAAATALGNASIAKGENSTAVGNSAQALGVNSTVVGNSALASGANASAFGTGAKAEGSGSMAMGNGAQTGAAATNSVAIGNQANATQSNTVALGNNAQATVANSMALGTGAQASGANSVALGTNSVADRPNVVSVGAAGQERQIANVGDGTADTDAVNLRQLRSATSDFTSSISSVRDDLRRVERNANAGAASAMAVAGLPQAYTPGRSMASAAASHYLGQSAIAVGLSTISENGRWVYKIAGNVNSQGKVGAVIGAGYQW</sequence>
<dbReference type="Gene3D" id="2.60.40.4050">
    <property type="match status" value="1"/>
</dbReference>
<feature type="domain" description="Trimeric autotransporter adhesin YadA-like head" evidence="13">
    <location>
        <begin position="1531"/>
        <end position="1553"/>
    </location>
</feature>
<feature type="region of interest" description="Disordered" evidence="11">
    <location>
        <begin position="1300"/>
        <end position="1321"/>
    </location>
</feature>
<proteinExistence type="inferred from homology"/>
<name>A0ABN1CJ88_9BURK</name>
<evidence type="ECO:0000256" key="6">
    <source>
        <dbReference type="ARBA" id="ARBA00022692"/>
    </source>
</evidence>
<evidence type="ECO:0000256" key="4">
    <source>
        <dbReference type="ARBA" id="ARBA00022448"/>
    </source>
</evidence>
<feature type="domain" description="Trimeric autotransporter adhesin YadA-like stalk" evidence="14">
    <location>
        <begin position="986"/>
        <end position="1028"/>
    </location>
</feature>
<reference evidence="16 17" key="1">
    <citation type="journal article" date="2019" name="Int. J. Syst. Evol. Microbiol.">
        <title>The Global Catalogue of Microorganisms (GCM) 10K type strain sequencing project: providing services to taxonomists for standard genome sequencing and annotation.</title>
        <authorList>
            <consortium name="The Broad Institute Genomics Platform"/>
            <consortium name="The Broad Institute Genome Sequencing Center for Infectious Disease"/>
            <person name="Wu L."/>
            <person name="Ma J."/>
        </authorList>
    </citation>
    <scope>NUCLEOTIDE SEQUENCE [LARGE SCALE GENOMIC DNA]</scope>
    <source>
        <strain evidence="16 17">JCM 14330</strain>
    </source>
</reference>
<keyword evidence="4" id="KW-0813">Transport</keyword>
<dbReference type="Pfam" id="PF05662">
    <property type="entry name" value="YadA_stalk"/>
    <property type="match status" value="10"/>
</dbReference>
<evidence type="ECO:0000259" key="15">
    <source>
        <dbReference type="Pfam" id="PF13018"/>
    </source>
</evidence>
<evidence type="ECO:0000256" key="10">
    <source>
        <dbReference type="ARBA" id="ARBA00023237"/>
    </source>
</evidence>
<dbReference type="Pfam" id="PF05658">
    <property type="entry name" value="YadA_head"/>
    <property type="match status" value="11"/>
</dbReference>
<evidence type="ECO:0000256" key="3">
    <source>
        <dbReference type="ARBA" id="ARBA00005848"/>
    </source>
</evidence>